<evidence type="ECO:0000256" key="4">
    <source>
        <dbReference type="ARBA" id="ARBA00022692"/>
    </source>
</evidence>
<evidence type="ECO:0000256" key="5">
    <source>
        <dbReference type="ARBA" id="ARBA00022748"/>
    </source>
</evidence>
<dbReference type="GO" id="GO:0017004">
    <property type="term" value="P:cytochrome complex assembly"/>
    <property type="evidence" value="ECO:0007669"/>
    <property type="project" value="UniProtKB-KW"/>
</dbReference>
<keyword evidence="9" id="KW-0496">Mitochondrion</keyword>
<sequence length="180" mass="20883">MIPLFIGFWPELLYINHLGIIWTSILFSFLSERFYEQDLEDGTLELYFLSAMPSHRIFLSKLFGNWLLKGSGILCSYPLLALIYHFEPSAYVAFTLLLGSFIFMLISGLHSCLTIGLNSNDWNSLQYLTTLPTFLPLIMLCTYIQRCESLHFLFLIGYCSFFFFLSFFLVSLTLRNVLSK</sequence>
<dbReference type="AlphaFoldDB" id="A0A6G9IF19"/>
<feature type="transmembrane region" description="Helical" evidence="8">
    <location>
        <begin position="66"/>
        <end position="84"/>
    </location>
</feature>
<dbReference type="InterPro" id="IPR003544">
    <property type="entry name" value="Cyt_c_biogenesis_CcmB"/>
</dbReference>
<dbReference type="GO" id="GO:0015232">
    <property type="term" value="F:heme transmembrane transporter activity"/>
    <property type="evidence" value="ECO:0007669"/>
    <property type="project" value="InterPro"/>
</dbReference>
<geneLocation type="mitochondrion" evidence="9"/>
<organism evidence="9">
    <name type="scientific">Gonatozygon brebissonii</name>
    <dbReference type="NCBI Taxonomy" id="184482"/>
    <lineage>
        <taxon>Eukaryota</taxon>
        <taxon>Viridiplantae</taxon>
        <taxon>Streptophyta</taxon>
        <taxon>Zygnematophyceae</taxon>
        <taxon>Zygnematophycidae</taxon>
        <taxon>Desmidiales</taxon>
        <taxon>Gonatozygaceae</taxon>
        <taxon>Gonatozygon</taxon>
    </lineage>
</organism>
<protein>
    <submittedName>
        <fullName evidence="9">Channel subunit of ABC transporter for cytochrome c1</fullName>
    </submittedName>
</protein>
<evidence type="ECO:0000256" key="8">
    <source>
        <dbReference type="SAM" id="Phobius"/>
    </source>
</evidence>
<keyword evidence="3" id="KW-0813">Transport</keyword>
<dbReference type="EMBL" id="MK720950">
    <property type="protein sequence ID" value="QIQ23059.1"/>
    <property type="molecule type" value="Genomic_DNA"/>
</dbReference>
<dbReference type="PRINTS" id="PR01414">
    <property type="entry name" value="CCMBBIOGNSIS"/>
</dbReference>
<comment type="similarity">
    <text evidence="2">Belongs to the CcmB/CycW/HelB family.</text>
</comment>
<dbReference type="RefSeq" id="YP_009755781.1">
    <property type="nucleotide sequence ID" value="NC_046951.1"/>
</dbReference>
<accession>A0A6G9IF19</accession>
<gene>
    <name evidence="9" type="primary">ccmB</name>
</gene>
<proteinExistence type="inferred from homology"/>
<dbReference type="GO" id="GO:0016020">
    <property type="term" value="C:membrane"/>
    <property type="evidence" value="ECO:0007669"/>
    <property type="project" value="UniProtKB-SubCell"/>
</dbReference>
<feature type="transmembrane region" description="Helical" evidence="8">
    <location>
        <begin position="151"/>
        <end position="174"/>
    </location>
</feature>
<feature type="transmembrane region" description="Helical" evidence="8">
    <location>
        <begin position="125"/>
        <end position="145"/>
    </location>
</feature>
<evidence type="ECO:0000256" key="2">
    <source>
        <dbReference type="ARBA" id="ARBA00010544"/>
    </source>
</evidence>
<evidence type="ECO:0000256" key="7">
    <source>
        <dbReference type="ARBA" id="ARBA00023136"/>
    </source>
</evidence>
<evidence type="ECO:0000256" key="3">
    <source>
        <dbReference type="ARBA" id="ARBA00022448"/>
    </source>
</evidence>
<reference evidence="9" key="1">
    <citation type="submission" date="2019-03" db="EMBL/GenBank/DDBJ databases">
        <authorList>
            <person name="Cox C."/>
        </authorList>
    </citation>
    <scope>NUCLEOTIDE SEQUENCE</scope>
</reference>
<evidence type="ECO:0000256" key="1">
    <source>
        <dbReference type="ARBA" id="ARBA00004141"/>
    </source>
</evidence>
<dbReference type="PANTHER" id="PTHR30070">
    <property type="entry name" value="HEME EXPORTER PROTEIN B"/>
    <property type="match status" value="1"/>
</dbReference>
<name>A0A6G9IF19_9VIRI</name>
<dbReference type="GO" id="GO:1903607">
    <property type="term" value="P:cytochrome c biosynthetic process"/>
    <property type="evidence" value="ECO:0007669"/>
    <property type="project" value="TreeGrafter"/>
</dbReference>
<evidence type="ECO:0000313" key="9">
    <source>
        <dbReference type="EMBL" id="QIQ23059.1"/>
    </source>
</evidence>
<keyword evidence="4 8" id="KW-0812">Transmembrane</keyword>
<dbReference type="GeneID" id="54116084"/>
<keyword evidence="7 8" id="KW-0472">Membrane</keyword>
<dbReference type="PANTHER" id="PTHR30070:SF1">
    <property type="entry name" value="CYTOCHROME C BIOGENESIS B-RELATED"/>
    <property type="match status" value="1"/>
</dbReference>
<keyword evidence="5" id="KW-0201">Cytochrome c-type biogenesis</keyword>
<keyword evidence="6 8" id="KW-1133">Transmembrane helix</keyword>
<evidence type="ECO:0000256" key="6">
    <source>
        <dbReference type="ARBA" id="ARBA00022989"/>
    </source>
</evidence>
<dbReference type="Pfam" id="PF03379">
    <property type="entry name" value="CcmB"/>
    <property type="match status" value="1"/>
</dbReference>
<comment type="subcellular location">
    <subcellularLocation>
        <location evidence="1">Membrane</location>
        <topology evidence="1">Multi-pass membrane protein</topology>
    </subcellularLocation>
</comment>
<feature type="transmembrane region" description="Helical" evidence="8">
    <location>
        <begin position="12"/>
        <end position="30"/>
    </location>
</feature>
<feature type="transmembrane region" description="Helical" evidence="8">
    <location>
        <begin position="90"/>
        <end position="113"/>
    </location>
</feature>